<dbReference type="EMBL" id="MN740027">
    <property type="protein sequence ID" value="QHT84774.1"/>
    <property type="molecule type" value="Genomic_DNA"/>
</dbReference>
<proteinExistence type="predicted"/>
<dbReference type="InterPro" id="IPR001841">
    <property type="entry name" value="Znf_RING"/>
</dbReference>
<dbReference type="SUPFAM" id="SSF57850">
    <property type="entry name" value="RING/U-box"/>
    <property type="match status" value="1"/>
</dbReference>
<accession>A0A6C0HWA1</accession>
<dbReference type="Pfam" id="PF13920">
    <property type="entry name" value="zf-C3HC4_3"/>
    <property type="match status" value="1"/>
</dbReference>
<dbReference type="Gene3D" id="3.30.40.10">
    <property type="entry name" value="Zinc/RING finger domain, C3HC4 (zinc finger)"/>
    <property type="match status" value="1"/>
</dbReference>
<evidence type="ECO:0000259" key="1">
    <source>
        <dbReference type="PROSITE" id="PS50089"/>
    </source>
</evidence>
<protein>
    <recommendedName>
        <fullName evidence="1">RING-type domain-containing protein</fullName>
    </recommendedName>
</protein>
<sequence length="385" mass="46108">MDTIYDSYTIRLSQEKYLNKMYFEILDKPNFEESYSILQKMNINDRVALISLIINKWIEKYLNNPDDISINEQCKFFISCMDDKDICNLIINNTSDDINKLKKILLLIDNNFIKKYKSKLFFNNIECLDYMINNYGHYDKSTINYILYNMSINYYYVNENIVDWIINNYDNFIKNNIDNIIIDIMKSTNYANVKNSYMIIDKLLKIENLDSSYVFNIFKKSIHYSNAFTFELFLHNYYDTINIINMFEFVCIYTNPNISIFHSLVPYVFNLNEKLHTYNFSCLYNKVKEINIMNVVKWFETYFDNNLKLLLNEPVFMTVNINIKKEHSDKECIICYENNNNMISLGCCSNHITCSSCLKQWYNNNTTCPMCRQDVIFEECCLYVN</sequence>
<dbReference type="AlphaFoldDB" id="A0A6C0HWA1"/>
<feature type="domain" description="RING-type" evidence="1">
    <location>
        <begin position="332"/>
        <end position="372"/>
    </location>
</feature>
<organism evidence="2">
    <name type="scientific">viral metagenome</name>
    <dbReference type="NCBI Taxonomy" id="1070528"/>
    <lineage>
        <taxon>unclassified sequences</taxon>
        <taxon>metagenomes</taxon>
        <taxon>organismal metagenomes</taxon>
    </lineage>
</organism>
<name>A0A6C0HWA1_9ZZZZ</name>
<reference evidence="2" key="1">
    <citation type="journal article" date="2020" name="Nature">
        <title>Giant virus diversity and host interactions through global metagenomics.</title>
        <authorList>
            <person name="Schulz F."/>
            <person name="Roux S."/>
            <person name="Paez-Espino D."/>
            <person name="Jungbluth S."/>
            <person name="Walsh D.A."/>
            <person name="Denef V.J."/>
            <person name="McMahon K.D."/>
            <person name="Konstantinidis K.T."/>
            <person name="Eloe-Fadrosh E.A."/>
            <person name="Kyrpides N.C."/>
            <person name="Woyke T."/>
        </authorList>
    </citation>
    <scope>NUCLEOTIDE SEQUENCE</scope>
    <source>
        <strain evidence="2">GVMAG-M-3300023184-177</strain>
    </source>
</reference>
<dbReference type="PROSITE" id="PS50089">
    <property type="entry name" value="ZF_RING_2"/>
    <property type="match status" value="1"/>
</dbReference>
<dbReference type="InterPro" id="IPR013083">
    <property type="entry name" value="Znf_RING/FYVE/PHD"/>
</dbReference>
<evidence type="ECO:0000313" key="2">
    <source>
        <dbReference type="EMBL" id="QHT84774.1"/>
    </source>
</evidence>